<evidence type="ECO:0000313" key="2">
    <source>
        <dbReference type="Proteomes" id="UP000032534"/>
    </source>
</evidence>
<name>A0A0D7WXQ5_9BACL</name>
<dbReference type="Pfam" id="PF11211">
    <property type="entry name" value="DUF2997"/>
    <property type="match status" value="1"/>
</dbReference>
<gene>
    <name evidence="1" type="ORF">QD47_19385</name>
</gene>
<accession>A0A0D7WXQ5</accession>
<keyword evidence="2" id="KW-1185">Reference proteome</keyword>
<sequence length="69" mass="7782">MTDQRIEVTCHKDGTFTIEAFDFQGTNCDQATKDFERVLGAEGLNKIRKPEFLAVNLLSQQQINRVHGG</sequence>
<reference evidence="1 2" key="1">
    <citation type="submission" date="2014-11" db="EMBL/GenBank/DDBJ databases">
        <title>Draft Genome Sequences of Paenibacillus polymyxa NRRL B-30509 and Paenibacillus terrae NRRL B-30644, Strains from a Poultry Environment that Produce Tridecaptin A and Paenicidins.</title>
        <authorList>
            <person name="van Belkum M.J."/>
            <person name="Lohans C.T."/>
            <person name="Vederas J.C."/>
        </authorList>
    </citation>
    <scope>NUCLEOTIDE SEQUENCE [LARGE SCALE GENOMIC DNA]</scope>
    <source>
        <strain evidence="1 2">NRRL B-30644</strain>
    </source>
</reference>
<evidence type="ECO:0008006" key="3">
    <source>
        <dbReference type="Google" id="ProtNLM"/>
    </source>
</evidence>
<protein>
    <recommendedName>
        <fullName evidence="3">DUF2997 domain-containing protein</fullName>
    </recommendedName>
</protein>
<proteinExistence type="predicted"/>
<comment type="caution">
    <text evidence="1">The sequence shown here is derived from an EMBL/GenBank/DDBJ whole genome shotgun (WGS) entry which is preliminary data.</text>
</comment>
<dbReference type="EMBL" id="JTHP01000044">
    <property type="protein sequence ID" value="KJD43976.1"/>
    <property type="molecule type" value="Genomic_DNA"/>
</dbReference>
<dbReference type="OrthoDB" id="2629890at2"/>
<dbReference type="PATRIC" id="fig|159743.3.peg.4322"/>
<dbReference type="RefSeq" id="WP_044647683.1">
    <property type="nucleotide sequence ID" value="NZ_JTHP01000044.1"/>
</dbReference>
<evidence type="ECO:0000313" key="1">
    <source>
        <dbReference type="EMBL" id="KJD43976.1"/>
    </source>
</evidence>
<dbReference type="Proteomes" id="UP000032534">
    <property type="component" value="Unassembled WGS sequence"/>
</dbReference>
<dbReference type="InterPro" id="IPR021375">
    <property type="entry name" value="DUF2997"/>
</dbReference>
<dbReference type="AlphaFoldDB" id="A0A0D7WXQ5"/>
<organism evidence="1 2">
    <name type="scientific">Paenibacillus terrae</name>
    <dbReference type="NCBI Taxonomy" id="159743"/>
    <lineage>
        <taxon>Bacteria</taxon>
        <taxon>Bacillati</taxon>
        <taxon>Bacillota</taxon>
        <taxon>Bacilli</taxon>
        <taxon>Bacillales</taxon>
        <taxon>Paenibacillaceae</taxon>
        <taxon>Paenibacillus</taxon>
    </lineage>
</organism>